<evidence type="ECO:0000313" key="1">
    <source>
        <dbReference type="EMBL" id="KAF2667476.1"/>
    </source>
</evidence>
<accession>A0A6A6U758</accession>
<dbReference type="EMBL" id="MU004237">
    <property type="protein sequence ID" value="KAF2667476.1"/>
    <property type="molecule type" value="Genomic_DNA"/>
</dbReference>
<gene>
    <name evidence="1" type="ORF">BT63DRAFT_293263</name>
</gene>
<name>A0A6A6U758_9PEZI</name>
<dbReference type="AlphaFoldDB" id="A0A6A6U758"/>
<reference evidence="1" key="1">
    <citation type="journal article" date="2020" name="Stud. Mycol.">
        <title>101 Dothideomycetes genomes: a test case for predicting lifestyles and emergence of pathogens.</title>
        <authorList>
            <person name="Haridas S."/>
            <person name="Albert R."/>
            <person name="Binder M."/>
            <person name="Bloem J."/>
            <person name="Labutti K."/>
            <person name="Salamov A."/>
            <person name="Andreopoulos B."/>
            <person name="Baker S."/>
            <person name="Barry K."/>
            <person name="Bills G."/>
            <person name="Bluhm B."/>
            <person name="Cannon C."/>
            <person name="Castanera R."/>
            <person name="Culley D."/>
            <person name="Daum C."/>
            <person name="Ezra D."/>
            <person name="Gonzalez J."/>
            <person name="Henrissat B."/>
            <person name="Kuo A."/>
            <person name="Liang C."/>
            <person name="Lipzen A."/>
            <person name="Lutzoni F."/>
            <person name="Magnuson J."/>
            <person name="Mondo S."/>
            <person name="Nolan M."/>
            <person name="Ohm R."/>
            <person name="Pangilinan J."/>
            <person name="Park H.-J."/>
            <person name="Ramirez L."/>
            <person name="Alfaro M."/>
            <person name="Sun H."/>
            <person name="Tritt A."/>
            <person name="Yoshinaga Y."/>
            <person name="Zwiers L.-H."/>
            <person name="Turgeon B."/>
            <person name="Goodwin S."/>
            <person name="Spatafora J."/>
            <person name="Crous P."/>
            <person name="Grigoriev I."/>
        </authorList>
    </citation>
    <scope>NUCLEOTIDE SEQUENCE</scope>
    <source>
        <strain evidence="1">CBS 115976</strain>
    </source>
</reference>
<dbReference type="Proteomes" id="UP000799302">
    <property type="component" value="Unassembled WGS sequence"/>
</dbReference>
<proteinExistence type="predicted"/>
<keyword evidence="2" id="KW-1185">Reference proteome</keyword>
<protein>
    <submittedName>
        <fullName evidence="1">Uncharacterized protein</fullName>
    </submittedName>
</protein>
<organism evidence="1 2">
    <name type="scientific">Microthyrium microscopicum</name>
    <dbReference type="NCBI Taxonomy" id="703497"/>
    <lineage>
        <taxon>Eukaryota</taxon>
        <taxon>Fungi</taxon>
        <taxon>Dikarya</taxon>
        <taxon>Ascomycota</taxon>
        <taxon>Pezizomycotina</taxon>
        <taxon>Dothideomycetes</taxon>
        <taxon>Dothideomycetes incertae sedis</taxon>
        <taxon>Microthyriales</taxon>
        <taxon>Microthyriaceae</taxon>
        <taxon>Microthyrium</taxon>
    </lineage>
</organism>
<sequence>MNIRVSLIGLCFALTDWSGNLFPCWWHSRRLEIKADRPSRPWRQRLLTGALDGVILHLLLLVLNSRHCEFLIEIRRFYQN</sequence>
<evidence type="ECO:0000313" key="2">
    <source>
        <dbReference type="Proteomes" id="UP000799302"/>
    </source>
</evidence>